<reference evidence="2 3" key="1">
    <citation type="submission" date="2019-01" db="EMBL/GenBank/DDBJ databases">
        <authorList>
            <person name="Chen W.-M."/>
        </authorList>
    </citation>
    <scope>NUCLEOTIDE SEQUENCE [LARGE SCALE GENOMIC DNA]</scope>
    <source>
        <strain evidence="2 3">ICH-3</strain>
    </source>
</reference>
<evidence type="ECO:0008006" key="4">
    <source>
        <dbReference type="Google" id="ProtNLM"/>
    </source>
</evidence>
<evidence type="ECO:0000256" key="1">
    <source>
        <dbReference type="SAM" id="SignalP"/>
    </source>
</evidence>
<feature type="chain" id="PRO_5018651025" description="Lipoprotein" evidence="1">
    <location>
        <begin position="27"/>
        <end position="178"/>
    </location>
</feature>
<dbReference type="AlphaFoldDB" id="A0A3S2TQU2"/>
<dbReference type="OrthoDB" id="9154310at2"/>
<keyword evidence="1" id="KW-0732">Signal</keyword>
<keyword evidence="3" id="KW-1185">Reference proteome</keyword>
<proteinExistence type="predicted"/>
<evidence type="ECO:0000313" key="2">
    <source>
        <dbReference type="EMBL" id="RVT51446.1"/>
    </source>
</evidence>
<dbReference type="EMBL" id="SACT01000003">
    <property type="protein sequence ID" value="RVT51446.1"/>
    <property type="molecule type" value="Genomic_DNA"/>
</dbReference>
<feature type="signal peptide" evidence="1">
    <location>
        <begin position="1"/>
        <end position="26"/>
    </location>
</feature>
<sequence>MRAPSRRSGRRLLWLLPLVVAACSPAQDWRQLQPEDSGVALQFPCKPVSHAREVTLAGMPLRLTLHACTAGDDATYALAVADVGDPAKVGAALQALLDGAAGNVGAGTPRVLPLAVRGATPNPATQRVALDGMRSDGAPVQMQVAVFTKGTRVMQATVLGRRIDADAADTFFGALATP</sequence>
<dbReference type="PROSITE" id="PS51257">
    <property type="entry name" value="PROKAR_LIPOPROTEIN"/>
    <property type="match status" value="1"/>
</dbReference>
<gene>
    <name evidence="2" type="ORF">ENE75_11510</name>
</gene>
<protein>
    <recommendedName>
        <fullName evidence="4">Lipoprotein</fullName>
    </recommendedName>
</protein>
<organism evidence="2 3">
    <name type="scientific">Rubrivivax albus</name>
    <dbReference type="NCBI Taxonomy" id="2499835"/>
    <lineage>
        <taxon>Bacteria</taxon>
        <taxon>Pseudomonadati</taxon>
        <taxon>Pseudomonadota</taxon>
        <taxon>Betaproteobacteria</taxon>
        <taxon>Burkholderiales</taxon>
        <taxon>Sphaerotilaceae</taxon>
        <taxon>Rubrivivax</taxon>
    </lineage>
</organism>
<name>A0A3S2TQU2_9BURK</name>
<dbReference type="Proteomes" id="UP000288178">
    <property type="component" value="Unassembled WGS sequence"/>
</dbReference>
<accession>A0A3S2TQU2</accession>
<evidence type="ECO:0000313" key="3">
    <source>
        <dbReference type="Proteomes" id="UP000288178"/>
    </source>
</evidence>
<dbReference type="RefSeq" id="WP_128198447.1">
    <property type="nucleotide sequence ID" value="NZ_SACT01000003.1"/>
</dbReference>
<comment type="caution">
    <text evidence="2">The sequence shown here is derived from an EMBL/GenBank/DDBJ whole genome shotgun (WGS) entry which is preliminary data.</text>
</comment>